<dbReference type="Proteomes" id="UP001202328">
    <property type="component" value="Unassembled WGS sequence"/>
</dbReference>
<name>A0AAD4RXQ7_9MAGN</name>
<organism evidence="1 2">
    <name type="scientific">Papaver atlanticum</name>
    <dbReference type="NCBI Taxonomy" id="357466"/>
    <lineage>
        <taxon>Eukaryota</taxon>
        <taxon>Viridiplantae</taxon>
        <taxon>Streptophyta</taxon>
        <taxon>Embryophyta</taxon>
        <taxon>Tracheophyta</taxon>
        <taxon>Spermatophyta</taxon>
        <taxon>Magnoliopsida</taxon>
        <taxon>Ranunculales</taxon>
        <taxon>Papaveraceae</taxon>
        <taxon>Papaveroideae</taxon>
        <taxon>Papaver</taxon>
    </lineage>
</organism>
<accession>A0AAD4RXQ7</accession>
<comment type="caution">
    <text evidence="1">The sequence shown here is derived from an EMBL/GenBank/DDBJ whole genome shotgun (WGS) entry which is preliminary data.</text>
</comment>
<dbReference type="SUPFAM" id="SSF51430">
    <property type="entry name" value="NAD(P)-linked oxidoreductase"/>
    <property type="match status" value="1"/>
</dbReference>
<reference evidence="1" key="1">
    <citation type="submission" date="2022-04" db="EMBL/GenBank/DDBJ databases">
        <title>A functionally conserved STORR gene fusion in Papaver species that diverged 16.8 million years ago.</title>
        <authorList>
            <person name="Catania T."/>
        </authorList>
    </citation>
    <scope>NUCLEOTIDE SEQUENCE</scope>
    <source>
        <strain evidence="1">S-188037</strain>
    </source>
</reference>
<dbReference type="Gene3D" id="3.20.20.100">
    <property type="entry name" value="NADP-dependent oxidoreductase domain"/>
    <property type="match status" value="1"/>
</dbReference>
<dbReference type="AlphaFoldDB" id="A0AAD4RXQ7"/>
<dbReference type="InterPro" id="IPR036812">
    <property type="entry name" value="NAD(P)_OxRdtase_dom_sf"/>
</dbReference>
<evidence type="ECO:0000313" key="1">
    <source>
        <dbReference type="EMBL" id="KAI3841297.1"/>
    </source>
</evidence>
<evidence type="ECO:0000313" key="2">
    <source>
        <dbReference type="Proteomes" id="UP001202328"/>
    </source>
</evidence>
<gene>
    <name evidence="1" type="ORF">MKW98_007778</name>
</gene>
<keyword evidence="2" id="KW-1185">Reference proteome</keyword>
<proteinExistence type="predicted"/>
<protein>
    <submittedName>
        <fullName evidence="1">Uncharacterized protein</fullName>
    </submittedName>
</protein>
<dbReference type="EMBL" id="JAJJMB010017174">
    <property type="protein sequence ID" value="KAI3841297.1"/>
    <property type="molecule type" value="Genomic_DNA"/>
</dbReference>
<sequence length="62" mass="7089">MGASMVVKSFNKERMTQNIRIFDFELTEEESNKISQLPQHKGVSSSVVYGDHDILKEMEADL</sequence>